<evidence type="ECO:0000256" key="1">
    <source>
        <dbReference type="SAM" id="MobiDB-lite"/>
    </source>
</evidence>
<gene>
    <name evidence="3" type="ORF">POBO1169_LOCUS8838</name>
</gene>
<feature type="compositionally biased region" description="Basic and acidic residues" evidence="1">
    <location>
        <begin position="1"/>
        <end position="17"/>
    </location>
</feature>
<evidence type="ECO:0000259" key="2">
    <source>
        <dbReference type="Pfam" id="PF14237"/>
    </source>
</evidence>
<dbReference type="GO" id="GO:0009706">
    <property type="term" value="C:chloroplast inner membrane"/>
    <property type="evidence" value="ECO:0007669"/>
    <property type="project" value="TreeGrafter"/>
</dbReference>
<evidence type="ECO:0000313" key="3">
    <source>
        <dbReference type="EMBL" id="CAD8666897.1"/>
    </source>
</evidence>
<accession>A0A7S0R4W1</accession>
<reference evidence="3" key="1">
    <citation type="submission" date="2021-01" db="EMBL/GenBank/DDBJ databases">
        <authorList>
            <person name="Corre E."/>
            <person name="Pelletier E."/>
            <person name="Niang G."/>
            <person name="Scheremetjew M."/>
            <person name="Finn R."/>
            <person name="Kale V."/>
            <person name="Holt S."/>
            <person name="Cochrane G."/>
            <person name="Meng A."/>
            <person name="Brown T."/>
            <person name="Cohen L."/>
        </authorList>
    </citation>
    <scope>NUCLEOTIDE SEQUENCE</scope>
    <source>
        <strain evidence="3">CCMP722</strain>
    </source>
</reference>
<name>A0A7S0R4W1_9CHLO</name>
<proteinExistence type="predicted"/>
<dbReference type="InterPro" id="IPR025640">
    <property type="entry name" value="GYF_2"/>
</dbReference>
<dbReference type="PANTHER" id="PTHR37755:SF1">
    <property type="entry name" value="PROTEIN TIC 56, CHLOROPLASTIC"/>
    <property type="match status" value="1"/>
</dbReference>
<feature type="region of interest" description="Disordered" evidence="1">
    <location>
        <begin position="132"/>
        <end position="168"/>
    </location>
</feature>
<dbReference type="Pfam" id="PF14237">
    <property type="entry name" value="GYF_2"/>
    <property type="match status" value="1"/>
</dbReference>
<dbReference type="EMBL" id="HBFA01017302">
    <property type="protein sequence ID" value="CAD8666897.1"/>
    <property type="molecule type" value="Transcribed_RNA"/>
</dbReference>
<dbReference type="GO" id="GO:0045037">
    <property type="term" value="P:protein import into chloroplast stroma"/>
    <property type="evidence" value="ECO:0007669"/>
    <property type="project" value="TreeGrafter"/>
</dbReference>
<organism evidence="3">
    <name type="scientific">Pyramimonas obovata</name>
    <dbReference type="NCBI Taxonomy" id="1411642"/>
    <lineage>
        <taxon>Eukaryota</taxon>
        <taxon>Viridiplantae</taxon>
        <taxon>Chlorophyta</taxon>
        <taxon>Pyramimonadophyceae</taxon>
        <taxon>Pyramimonadales</taxon>
        <taxon>Pyramimonadaceae</taxon>
        <taxon>Pyramimonas</taxon>
        <taxon>Pyramimonas incertae sedis</taxon>
    </lineage>
</organism>
<protein>
    <recommendedName>
        <fullName evidence="2">GYF domain-containing protein</fullName>
    </recommendedName>
</protein>
<sequence length="180" mass="20085">MASRLERLQEKSAEVKPSKPSNSSKPFSRDGANKQLKKDEWEANNYAFLALEDNIWYYRDRASVPRGPAPISTLRQCWINGMIDRNTLVWGQGLEEWVPLRNVRALPQLIHNFETVFLTNLNRAVSAFMPKRAHRQAPVTSAPASAPKSTKGTKKGSASKKQEAAPQVAPACLSLAFPIQ</sequence>
<dbReference type="PANTHER" id="PTHR37755">
    <property type="entry name" value="PROTEIN TIC 56, CHLOROPLASTIC"/>
    <property type="match status" value="1"/>
</dbReference>
<feature type="region of interest" description="Disordered" evidence="1">
    <location>
        <begin position="1"/>
        <end position="35"/>
    </location>
</feature>
<feature type="domain" description="GYF" evidence="2">
    <location>
        <begin position="56"/>
        <end position="106"/>
    </location>
</feature>
<dbReference type="AlphaFoldDB" id="A0A7S0R4W1"/>
<dbReference type="InterPro" id="IPR037471">
    <property type="entry name" value="TIC56"/>
</dbReference>